<organism evidence="1">
    <name type="scientific">Triticum urartu</name>
    <name type="common">Red wild einkorn</name>
    <name type="synonym">Crithodium urartu</name>
    <dbReference type="NCBI Taxonomy" id="4572"/>
    <lineage>
        <taxon>Eukaryota</taxon>
        <taxon>Viridiplantae</taxon>
        <taxon>Streptophyta</taxon>
        <taxon>Embryophyta</taxon>
        <taxon>Tracheophyta</taxon>
        <taxon>Spermatophyta</taxon>
        <taxon>Magnoliopsida</taxon>
        <taxon>Liliopsida</taxon>
        <taxon>Poales</taxon>
        <taxon>Poaceae</taxon>
        <taxon>BOP clade</taxon>
        <taxon>Pooideae</taxon>
        <taxon>Triticodae</taxon>
        <taxon>Triticeae</taxon>
        <taxon>Triticinae</taxon>
        <taxon>Triticum</taxon>
    </lineage>
</organism>
<dbReference type="EMBL" id="KD076535">
    <property type="protein sequence ID" value="EMS62908.1"/>
    <property type="molecule type" value="Genomic_DNA"/>
</dbReference>
<reference evidence="1" key="1">
    <citation type="journal article" date="2013" name="Nature">
        <title>Draft genome of the wheat A-genome progenitor Triticum urartu.</title>
        <authorList>
            <person name="Ling H.Q."/>
            <person name="Zhao S."/>
            <person name="Liu D."/>
            <person name="Wang J."/>
            <person name="Sun H."/>
            <person name="Zhang C."/>
            <person name="Fan H."/>
            <person name="Li D."/>
            <person name="Dong L."/>
            <person name="Tao Y."/>
            <person name="Gao C."/>
            <person name="Wu H."/>
            <person name="Li Y."/>
            <person name="Cui Y."/>
            <person name="Guo X."/>
            <person name="Zheng S."/>
            <person name="Wang B."/>
            <person name="Yu K."/>
            <person name="Liang Q."/>
            <person name="Yang W."/>
            <person name="Lou X."/>
            <person name="Chen J."/>
            <person name="Feng M."/>
            <person name="Jian J."/>
            <person name="Zhang X."/>
            <person name="Luo G."/>
            <person name="Jiang Y."/>
            <person name="Liu J."/>
            <person name="Wang Z."/>
            <person name="Sha Y."/>
            <person name="Zhang B."/>
            <person name="Wu H."/>
            <person name="Tang D."/>
            <person name="Shen Q."/>
            <person name="Xue P."/>
            <person name="Zou S."/>
            <person name="Wang X."/>
            <person name="Liu X."/>
            <person name="Wang F."/>
            <person name="Yang Y."/>
            <person name="An X."/>
            <person name="Dong Z."/>
            <person name="Zhang K."/>
            <person name="Zhang X."/>
            <person name="Luo M.C."/>
            <person name="Dvorak J."/>
            <person name="Tong Y."/>
            <person name="Wang J."/>
            <person name="Yang H."/>
            <person name="Li Z."/>
            <person name="Wang D."/>
            <person name="Zhang A."/>
            <person name="Wang J."/>
        </authorList>
    </citation>
    <scope>NUCLEOTIDE SEQUENCE</scope>
</reference>
<gene>
    <name evidence="1" type="ORF">TRIUR3_30138</name>
</gene>
<dbReference type="GO" id="GO:0003723">
    <property type="term" value="F:RNA binding"/>
    <property type="evidence" value="ECO:0007669"/>
    <property type="project" value="InterPro"/>
</dbReference>
<dbReference type="SUPFAM" id="SSF53098">
    <property type="entry name" value="Ribonuclease H-like"/>
    <property type="match status" value="1"/>
</dbReference>
<dbReference type="GO" id="GO:0032299">
    <property type="term" value="C:ribonuclease H2 complex"/>
    <property type="evidence" value="ECO:0007669"/>
    <property type="project" value="TreeGrafter"/>
</dbReference>
<sequence>MATAAAGPEWATKEPCLMGIDEAGRGPVLDSKTLKEEQREELFESLKMNSSIGWEVDVICSKVLSAKMLKRRGRTQKWSCNGAQSFWIESPGML</sequence>
<proteinExistence type="predicted"/>
<dbReference type="STRING" id="4572.M7ZI61"/>
<dbReference type="GO" id="GO:0004523">
    <property type="term" value="F:RNA-DNA hybrid ribonuclease activity"/>
    <property type="evidence" value="ECO:0007669"/>
    <property type="project" value="InterPro"/>
</dbReference>
<protein>
    <submittedName>
        <fullName evidence="1">Ribonuclease H2 subunit A</fullName>
    </submittedName>
</protein>
<dbReference type="GO" id="GO:0043137">
    <property type="term" value="P:DNA replication, removal of RNA primer"/>
    <property type="evidence" value="ECO:0007669"/>
    <property type="project" value="TreeGrafter"/>
</dbReference>
<evidence type="ECO:0000313" key="1">
    <source>
        <dbReference type="EMBL" id="EMS62908.1"/>
    </source>
</evidence>
<dbReference type="GO" id="GO:0006298">
    <property type="term" value="P:mismatch repair"/>
    <property type="evidence" value="ECO:0007669"/>
    <property type="project" value="TreeGrafter"/>
</dbReference>
<dbReference type="InterPro" id="IPR001352">
    <property type="entry name" value="RNase_HII/HIII"/>
</dbReference>
<dbReference type="InterPro" id="IPR036397">
    <property type="entry name" value="RNaseH_sf"/>
</dbReference>
<dbReference type="Gene3D" id="3.30.420.10">
    <property type="entry name" value="Ribonuclease H-like superfamily/Ribonuclease H"/>
    <property type="match status" value="1"/>
</dbReference>
<dbReference type="AlphaFoldDB" id="M7ZI61"/>
<dbReference type="PANTHER" id="PTHR10954:SF7">
    <property type="entry name" value="RIBONUCLEASE H2 SUBUNIT A"/>
    <property type="match status" value="1"/>
</dbReference>
<dbReference type="InterPro" id="IPR012337">
    <property type="entry name" value="RNaseH-like_sf"/>
</dbReference>
<dbReference type="PANTHER" id="PTHR10954">
    <property type="entry name" value="RIBONUCLEASE H2 SUBUNIT A"/>
    <property type="match status" value="1"/>
</dbReference>
<name>M7ZI61_TRIUA</name>
<accession>M7ZI61</accession>
<dbReference type="eggNOG" id="KOG2299">
    <property type="taxonomic scope" value="Eukaryota"/>
</dbReference>